<sequence>MKATTLLLTAIPFKTNILNILPCKRHCEEWKAHVVSGDMKRAKDVAKEFAAEYGPVEMTDEPYSVGTVVPQQQGSAVLLNVVSKERFYHKFSYDPETLLARL</sequence>
<dbReference type="AlphaFoldDB" id="A0A8S1E1C5"/>
<dbReference type="EMBL" id="CADEPI010000757">
    <property type="protein sequence ID" value="CAB3388354.1"/>
    <property type="molecule type" value="Genomic_DNA"/>
</dbReference>
<accession>A0A8S1E1C5</accession>
<comment type="caution">
    <text evidence="1">The sequence shown here is derived from an EMBL/GenBank/DDBJ whole genome shotgun (WGS) entry which is preliminary data.</text>
</comment>
<organism evidence="1 2">
    <name type="scientific">Cloeon dipterum</name>
    <dbReference type="NCBI Taxonomy" id="197152"/>
    <lineage>
        <taxon>Eukaryota</taxon>
        <taxon>Metazoa</taxon>
        <taxon>Ecdysozoa</taxon>
        <taxon>Arthropoda</taxon>
        <taxon>Hexapoda</taxon>
        <taxon>Insecta</taxon>
        <taxon>Pterygota</taxon>
        <taxon>Palaeoptera</taxon>
        <taxon>Ephemeroptera</taxon>
        <taxon>Pisciforma</taxon>
        <taxon>Baetidae</taxon>
        <taxon>Cloeon</taxon>
    </lineage>
</organism>
<evidence type="ECO:0000313" key="2">
    <source>
        <dbReference type="Proteomes" id="UP000494165"/>
    </source>
</evidence>
<reference evidence="1 2" key="1">
    <citation type="submission" date="2020-04" db="EMBL/GenBank/DDBJ databases">
        <authorList>
            <person name="Alioto T."/>
            <person name="Alioto T."/>
            <person name="Gomez Garrido J."/>
        </authorList>
    </citation>
    <scope>NUCLEOTIDE SEQUENCE [LARGE SCALE GENOMIC DNA]</scope>
</reference>
<protein>
    <submittedName>
        <fullName evidence="1">Uncharacterized protein</fullName>
    </submittedName>
</protein>
<name>A0A8S1E1C5_9INSE</name>
<dbReference type="Proteomes" id="UP000494165">
    <property type="component" value="Unassembled WGS sequence"/>
</dbReference>
<proteinExistence type="predicted"/>
<gene>
    <name evidence="1" type="ORF">CLODIP_2_CD04879</name>
</gene>
<keyword evidence="2" id="KW-1185">Reference proteome</keyword>
<evidence type="ECO:0000313" key="1">
    <source>
        <dbReference type="EMBL" id="CAB3388354.1"/>
    </source>
</evidence>